<protein>
    <recommendedName>
        <fullName evidence="12">C2H2-type domain-containing protein</fullName>
    </recommendedName>
</protein>
<evidence type="ECO:0000256" key="10">
    <source>
        <dbReference type="ARBA" id="ARBA00023242"/>
    </source>
</evidence>
<keyword evidence="10" id="KW-0539">Nucleus</keyword>
<dbReference type="InterPro" id="IPR013087">
    <property type="entry name" value="Znf_C2H2_type"/>
</dbReference>
<feature type="domain" description="C2H2-type" evidence="12">
    <location>
        <begin position="136"/>
        <end position="163"/>
    </location>
</feature>
<dbReference type="FunFam" id="3.30.160.60:FF:000416">
    <property type="entry name" value="zinc finger protein 879 isoform X1"/>
    <property type="match status" value="1"/>
</dbReference>
<feature type="domain" description="C2H2-type" evidence="12">
    <location>
        <begin position="250"/>
        <end position="277"/>
    </location>
</feature>
<evidence type="ECO:0000313" key="14">
    <source>
        <dbReference type="Proteomes" id="UP000694388"/>
    </source>
</evidence>
<evidence type="ECO:0000256" key="2">
    <source>
        <dbReference type="ARBA" id="ARBA00004123"/>
    </source>
</evidence>
<organism evidence="13 14">
    <name type="scientific">Eptatretus burgeri</name>
    <name type="common">Inshore hagfish</name>
    <dbReference type="NCBI Taxonomy" id="7764"/>
    <lineage>
        <taxon>Eukaryota</taxon>
        <taxon>Metazoa</taxon>
        <taxon>Chordata</taxon>
        <taxon>Craniata</taxon>
        <taxon>Vertebrata</taxon>
        <taxon>Cyclostomata</taxon>
        <taxon>Myxini</taxon>
        <taxon>Myxiniformes</taxon>
        <taxon>Myxinidae</taxon>
        <taxon>Eptatretinae</taxon>
        <taxon>Eptatretus</taxon>
    </lineage>
</organism>
<dbReference type="GO" id="GO:0000978">
    <property type="term" value="F:RNA polymerase II cis-regulatory region sequence-specific DNA binding"/>
    <property type="evidence" value="ECO:0007669"/>
    <property type="project" value="TreeGrafter"/>
</dbReference>
<dbReference type="AlphaFoldDB" id="A0A8C4QFQ1"/>
<keyword evidence="6" id="KW-0862">Zinc</keyword>
<accession>A0A8C4QFQ1</accession>
<dbReference type="FunFam" id="3.30.160.60:FF:000097">
    <property type="entry name" value="Zinc finger protein"/>
    <property type="match status" value="1"/>
</dbReference>
<dbReference type="FunFam" id="3.30.160.60:FF:000925">
    <property type="entry name" value="Zinc finger protein 668"/>
    <property type="match status" value="1"/>
</dbReference>
<evidence type="ECO:0000256" key="11">
    <source>
        <dbReference type="PROSITE-ProRule" id="PRU00042"/>
    </source>
</evidence>
<feature type="domain" description="C2H2-type" evidence="12">
    <location>
        <begin position="278"/>
        <end position="305"/>
    </location>
</feature>
<dbReference type="Ensembl" id="ENSEBUT00000015364.1">
    <property type="protein sequence ID" value="ENSEBUP00000014788.1"/>
    <property type="gene ID" value="ENSEBUG00000009317.1"/>
</dbReference>
<keyword evidence="3" id="KW-0479">Metal-binding</keyword>
<evidence type="ECO:0000256" key="1">
    <source>
        <dbReference type="ARBA" id="ARBA00003767"/>
    </source>
</evidence>
<dbReference type="GO" id="GO:0005634">
    <property type="term" value="C:nucleus"/>
    <property type="evidence" value="ECO:0007669"/>
    <property type="project" value="UniProtKB-SubCell"/>
</dbReference>
<dbReference type="Proteomes" id="UP000694388">
    <property type="component" value="Unplaced"/>
</dbReference>
<dbReference type="PROSITE" id="PS00028">
    <property type="entry name" value="ZINC_FINGER_C2H2_1"/>
    <property type="match status" value="6"/>
</dbReference>
<evidence type="ECO:0000256" key="5">
    <source>
        <dbReference type="ARBA" id="ARBA00022771"/>
    </source>
</evidence>
<dbReference type="GO" id="GO:0008270">
    <property type="term" value="F:zinc ion binding"/>
    <property type="evidence" value="ECO:0007669"/>
    <property type="project" value="UniProtKB-KW"/>
</dbReference>
<dbReference type="PANTHER" id="PTHR24404:SF111">
    <property type="entry name" value="GASTRULA ZINC FINGER PROTEIN XLCGF49.1-LIKE-RELATED"/>
    <property type="match status" value="1"/>
</dbReference>
<dbReference type="Pfam" id="PF13912">
    <property type="entry name" value="zf-C2H2_6"/>
    <property type="match status" value="1"/>
</dbReference>
<keyword evidence="9" id="KW-0804">Transcription</keyword>
<keyword evidence="5 11" id="KW-0863">Zinc-finger</keyword>
<reference evidence="13" key="1">
    <citation type="submission" date="2025-08" db="UniProtKB">
        <authorList>
            <consortium name="Ensembl"/>
        </authorList>
    </citation>
    <scope>IDENTIFICATION</scope>
</reference>
<dbReference type="SMART" id="SM00355">
    <property type="entry name" value="ZnF_C2H2"/>
    <property type="match status" value="6"/>
</dbReference>
<dbReference type="FunFam" id="3.30.160.60:FF:000005">
    <property type="entry name" value="Zinc finger protein 14 homolog"/>
    <property type="match status" value="1"/>
</dbReference>
<comment type="subcellular location">
    <subcellularLocation>
        <location evidence="2">Nucleus</location>
    </subcellularLocation>
</comment>
<dbReference type="InterPro" id="IPR036236">
    <property type="entry name" value="Znf_C2H2_sf"/>
</dbReference>
<dbReference type="GeneTree" id="ENSGT00940000163452"/>
<comment type="function">
    <text evidence="1">May be involved in transcriptional regulation.</text>
</comment>
<evidence type="ECO:0000259" key="12">
    <source>
        <dbReference type="PROSITE" id="PS50157"/>
    </source>
</evidence>
<name>A0A8C4QFQ1_EPTBU</name>
<evidence type="ECO:0000256" key="7">
    <source>
        <dbReference type="ARBA" id="ARBA00023015"/>
    </source>
</evidence>
<keyword evidence="8" id="KW-0238">DNA-binding</keyword>
<dbReference type="SUPFAM" id="SSF57667">
    <property type="entry name" value="beta-beta-alpha zinc fingers"/>
    <property type="match status" value="4"/>
</dbReference>
<evidence type="ECO:0000256" key="6">
    <source>
        <dbReference type="ARBA" id="ARBA00022833"/>
    </source>
</evidence>
<evidence type="ECO:0000256" key="4">
    <source>
        <dbReference type="ARBA" id="ARBA00022737"/>
    </source>
</evidence>
<evidence type="ECO:0000256" key="8">
    <source>
        <dbReference type="ARBA" id="ARBA00023125"/>
    </source>
</evidence>
<feature type="domain" description="C2H2-type" evidence="12">
    <location>
        <begin position="306"/>
        <end position="331"/>
    </location>
</feature>
<keyword evidence="7" id="KW-0805">Transcription regulation</keyword>
<keyword evidence="4" id="KW-0677">Repeat</keyword>
<dbReference type="PANTHER" id="PTHR24404">
    <property type="entry name" value="ZINC FINGER PROTEIN"/>
    <property type="match status" value="1"/>
</dbReference>
<dbReference type="PROSITE" id="PS50157">
    <property type="entry name" value="ZINC_FINGER_C2H2_2"/>
    <property type="match status" value="6"/>
</dbReference>
<dbReference type="InterPro" id="IPR050589">
    <property type="entry name" value="Ikaros_C2H2-ZF"/>
</dbReference>
<evidence type="ECO:0000313" key="13">
    <source>
        <dbReference type="Ensembl" id="ENSEBUP00000014788.1"/>
    </source>
</evidence>
<dbReference type="GO" id="GO:0006357">
    <property type="term" value="P:regulation of transcription by RNA polymerase II"/>
    <property type="evidence" value="ECO:0007669"/>
    <property type="project" value="TreeGrafter"/>
</dbReference>
<dbReference type="Pfam" id="PF00096">
    <property type="entry name" value="zf-C2H2"/>
    <property type="match status" value="4"/>
</dbReference>
<reference evidence="13" key="2">
    <citation type="submission" date="2025-09" db="UniProtKB">
        <authorList>
            <consortium name="Ensembl"/>
        </authorList>
    </citation>
    <scope>IDENTIFICATION</scope>
</reference>
<dbReference type="GO" id="GO:0003700">
    <property type="term" value="F:DNA-binding transcription factor activity"/>
    <property type="evidence" value="ECO:0007669"/>
    <property type="project" value="TreeGrafter"/>
</dbReference>
<proteinExistence type="predicted"/>
<evidence type="ECO:0000256" key="3">
    <source>
        <dbReference type="ARBA" id="ARBA00022723"/>
    </source>
</evidence>
<sequence>MVSRRGDRGGPGLVPAWMEIQGLSEESLRAAVTGLGIEILGALCARAEPPTVRVRLCSLSARRFTYTMYVELCRYMESCRAGRGSERTVVPGRGKTAEGGPGGVVRIKVKEEEGSLGPPEGRDPEHAIRGNQIRNFTCSLCSQSFTTEAALKTHTEKHRPDSGGKEYKCTEYPFHVHNENHLVQHAEIPTKMSYACTVCCKEFDHSSHRNRHMLIHNGDRPYTCYLCGKTFNQLSHQQIHMRSHTGERPYRCKVCPKTFSNRSGLIRHLRLHTGEKPYTCTVCGKDFSQSSNQQIHMTIHTGKFPYACSECGKEFSHPSNFRRHKLLHSSD</sequence>
<feature type="domain" description="C2H2-type" evidence="12">
    <location>
        <begin position="194"/>
        <end position="221"/>
    </location>
</feature>
<keyword evidence="14" id="KW-1185">Reference proteome</keyword>
<feature type="domain" description="C2H2-type" evidence="12">
    <location>
        <begin position="222"/>
        <end position="249"/>
    </location>
</feature>
<dbReference type="Gene3D" id="3.30.160.60">
    <property type="entry name" value="Classic Zinc Finger"/>
    <property type="match status" value="6"/>
</dbReference>
<evidence type="ECO:0000256" key="9">
    <source>
        <dbReference type="ARBA" id="ARBA00023163"/>
    </source>
</evidence>